<accession>A0A7M1AX27</accession>
<dbReference type="Pfam" id="PF04338">
    <property type="entry name" value="DUF481"/>
    <property type="match status" value="1"/>
</dbReference>
<name>A0A7M1AX27_9BACT</name>
<dbReference type="EMBL" id="CP041165">
    <property type="protein sequence ID" value="QOP41138.1"/>
    <property type="molecule type" value="Genomic_DNA"/>
</dbReference>
<sequence length="248" mass="28573">MRFFLLLVSLVSYAFAVVTIAPVEIGSKPGVSGLVEVSVQNARGNTEKDEYKGGVKVQYDNNSSYVTWLQASANYAEVEGVKNTNKTYLHLRYIHTFYDKKDINYEFFGQSQTNEFTKIKHRYLLGGGYRFHIFHQMMGKMYVGAGVFGEYINYTTQIDPRENNARANIYISYTNKFSDDAKISYIGYYQPKVDNTSDYIVTNALELEVNVYKKFFVSLKVNFDYDSDPALFVDKRDFTQATSLVYKF</sequence>
<dbReference type="InterPro" id="IPR007433">
    <property type="entry name" value="DUF481"/>
</dbReference>
<reference evidence="2 3" key="1">
    <citation type="submission" date="2019-06" db="EMBL/GenBank/DDBJ databases">
        <title>Sulfurimonas gotlandica sp. nov., a chemoautotrophic and psychrotolerant epsilonproteobacterium isolated from a pelagic redoxcline, and an emended description of the genus Sulfurimonas.</title>
        <authorList>
            <person name="Wang S."/>
            <person name="Jiang L."/>
            <person name="Shao Z."/>
        </authorList>
    </citation>
    <scope>NUCLEOTIDE SEQUENCE [LARGE SCALE GENOMIC DNA]</scope>
    <source>
        <strain evidence="2 3">B2</strain>
    </source>
</reference>
<protein>
    <submittedName>
        <fullName evidence="2">DUF481 domain-containing protein</fullName>
    </submittedName>
</protein>
<feature type="signal peptide" evidence="1">
    <location>
        <begin position="1"/>
        <end position="16"/>
    </location>
</feature>
<gene>
    <name evidence="2" type="ORF">FJR03_05025</name>
</gene>
<dbReference type="AlphaFoldDB" id="A0A7M1AX27"/>
<dbReference type="RefSeq" id="WP_193114556.1">
    <property type="nucleotide sequence ID" value="NZ_CP041165.1"/>
</dbReference>
<dbReference type="Proteomes" id="UP000593910">
    <property type="component" value="Chromosome"/>
</dbReference>
<keyword evidence="3" id="KW-1185">Reference proteome</keyword>
<organism evidence="2 3">
    <name type="scientific">Sulfurimonas marina</name>
    <dbReference type="NCBI Taxonomy" id="2590551"/>
    <lineage>
        <taxon>Bacteria</taxon>
        <taxon>Pseudomonadati</taxon>
        <taxon>Campylobacterota</taxon>
        <taxon>Epsilonproteobacteria</taxon>
        <taxon>Campylobacterales</taxon>
        <taxon>Sulfurimonadaceae</taxon>
        <taxon>Sulfurimonas</taxon>
    </lineage>
</organism>
<evidence type="ECO:0000256" key="1">
    <source>
        <dbReference type="SAM" id="SignalP"/>
    </source>
</evidence>
<feature type="chain" id="PRO_5032552027" evidence="1">
    <location>
        <begin position="17"/>
        <end position="248"/>
    </location>
</feature>
<evidence type="ECO:0000313" key="3">
    <source>
        <dbReference type="Proteomes" id="UP000593910"/>
    </source>
</evidence>
<dbReference type="KEGG" id="smax:FJR03_05025"/>
<keyword evidence="1" id="KW-0732">Signal</keyword>
<proteinExistence type="predicted"/>
<evidence type="ECO:0000313" key="2">
    <source>
        <dbReference type="EMBL" id="QOP41138.1"/>
    </source>
</evidence>